<proteinExistence type="predicted"/>
<reference evidence="2 3" key="1">
    <citation type="submission" date="2015-10" db="EMBL/GenBank/DDBJ databases">
        <title>Metagenome-Assembled Genomes uncover a global brackish microbiome.</title>
        <authorList>
            <person name="Hugerth L.W."/>
            <person name="Larsson J."/>
            <person name="Alneberg J."/>
            <person name="Lindh M.V."/>
            <person name="Legrand C."/>
            <person name="Pinhassi J."/>
            <person name="Andersson A.F."/>
        </authorList>
    </citation>
    <scope>NUCLEOTIDE SEQUENCE [LARGE SCALE GENOMIC DNA]</scope>
    <source>
        <strain evidence="2">BACL26 MAG-121220-bin70</strain>
    </source>
</reference>
<accession>A0A0R2TVN1</accession>
<organism evidence="2 3">
    <name type="scientific">SAR92 bacterium BACL26 MAG-121220-bin70</name>
    <dbReference type="NCBI Taxonomy" id="1655626"/>
    <lineage>
        <taxon>Bacteria</taxon>
        <taxon>Pseudomonadati</taxon>
        <taxon>Pseudomonadota</taxon>
        <taxon>Gammaproteobacteria</taxon>
        <taxon>Cellvibrionales</taxon>
        <taxon>Porticoccaceae</taxon>
        <taxon>SAR92 clade</taxon>
    </lineage>
</organism>
<evidence type="ECO:0000256" key="1">
    <source>
        <dbReference type="SAM" id="Phobius"/>
    </source>
</evidence>
<name>A0A0R2TVN1_9GAMM</name>
<sequence>MIFETGTVVSKEQGSLWVETIQRTACDVCIAEKGCGQSLLSKLTGKTNRIRVLSGNHAVESVVLGQSVTIGIPEHVIVKGSLLVYMVPILMAVVGAWLLGSEIKTVEQDLLSISGATVGLLLGGLLVKLRSKKTNGDPNLNPVLSDISVNCSDPISVLIVN</sequence>
<keyword evidence="1" id="KW-1133">Transmembrane helix</keyword>
<gene>
    <name evidence="2" type="ORF">ABS24_05190</name>
</gene>
<keyword evidence="1" id="KW-0812">Transmembrane</keyword>
<protein>
    <submittedName>
        <fullName evidence="2">Uncharacterized protein</fullName>
    </submittedName>
</protein>
<dbReference type="PIRSF" id="PIRSF004923">
    <property type="entry name" value="RseC"/>
    <property type="match status" value="1"/>
</dbReference>
<keyword evidence="1" id="KW-0472">Membrane</keyword>
<dbReference type="InterPro" id="IPR007359">
    <property type="entry name" value="SigmaE_reg_RseC_MucC"/>
</dbReference>
<dbReference type="Proteomes" id="UP000051213">
    <property type="component" value="Unassembled WGS sequence"/>
</dbReference>
<dbReference type="PANTHER" id="PTHR35867">
    <property type="entry name" value="PROTEIN RSEC"/>
    <property type="match status" value="1"/>
</dbReference>
<evidence type="ECO:0000313" key="2">
    <source>
        <dbReference type="EMBL" id="KRO91062.1"/>
    </source>
</evidence>
<dbReference type="Pfam" id="PF04246">
    <property type="entry name" value="RseC_MucC"/>
    <property type="match status" value="1"/>
</dbReference>
<dbReference type="EMBL" id="LICA01000628">
    <property type="protein sequence ID" value="KRO91062.1"/>
    <property type="molecule type" value="Genomic_DNA"/>
</dbReference>
<dbReference type="PANTHER" id="PTHR35867:SF1">
    <property type="entry name" value="PROTEIN RSEC"/>
    <property type="match status" value="1"/>
</dbReference>
<dbReference type="AlphaFoldDB" id="A0A0R2TVN1"/>
<evidence type="ECO:0000313" key="3">
    <source>
        <dbReference type="Proteomes" id="UP000051213"/>
    </source>
</evidence>
<feature type="transmembrane region" description="Helical" evidence="1">
    <location>
        <begin position="111"/>
        <end position="129"/>
    </location>
</feature>
<feature type="transmembrane region" description="Helical" evidence="1">
    <location>
        <begin position="82"/>
        <end position="99"/>
    </location>
</feature>
<dbReference type="InterPro" id="IPR026268">
    <property type="entry name" value="RseC"/>
</dbReference>
<comment type="caution">
    <text evidence="2">The sequence shown here is derived from an EMBL/GenBank/DDBJ whole genome shotgun (WGS) entry which is preliminary data.</text>
</comment>